<dbReference type="CDD" id="cd06587">
    <property type="entry name" value="VOC"/>
    <property type="match status" value="1"/>
</dbReference>
<comment type="caution">
    <text evidence="2">The sequence shown here is derived from an EMBL/GenBank/DDBJ whole genome shotgun (WGS) entry which is preliminary data.</text>
</comment>
<organism evidence="2 3">
    <name type="scientific">Nesterenkonia jeotgali</name>
    <dbReference type="NCBI Taxonomy" id="317018"/>
    <lineage>
        <taxon>Bacteria</taxon>
        <taxon>Bacillati</taxon>
        <taxon>Actinomycetota</taxon>
        <taxon>Actinomycetes</taxon>
        <taxon>Micrococcales</taxon>
        <taxon>Micrococcaceae</taxon>
        <taxon>Nesterenkonia</taxon>
    </lineage>
</organism>
<evidence type="ECO:0000259" key="1">
    <source>
        <dbReference type="Pfam" id="PF18029"/>
    </source>
</evidence>
<dbReference type="OrthoDB" id="5524593at2"/>
<name>A0A0W8ICN0_9MICC</name>
<dbReference type="PANTHER" id="PTHR35908:SF1">
    <property type="entry name" value="CONSERVED PROTEIN"/>
    <property type="match status" value="1"/>
</dbReference>
<gene>
    <name evidence="2" type="ORF">AVL63_03990</name>
</gene>
<dbReference type="PANTHER" id="PTHR35908">
    <property type="entry name" value="HYPOTHETICAL FUSION PROTEIN"/>
    <property type="match status" value="1"/>
</dbReference>
<dbReference type="Gene3D" id="3.10.180.10">
    <property type="entry name" value="2,3-Dihydroxybiphenyl 1,2-Dioxygenase, domain 1"/>
    <property type="match status" value="1"/>
</dbReference>
<reference evidence="3" key="1">
    <citation type="submission" date="2015-12" db="EMBL/GenBank/DDBJ databases">
        <authorList>
            <person name="Nair G.R."/>
            <person name="Kaur G."/>
            <person name="Mayilraj S."/>
        </authorList>
    </citation>
    <scope>NUCLEOTIDE SEQUENCE [LARGE SCALE GENOMIC DNA]</scope>
    <source>
        <strain evidence="3">CD08_7</strain>
    </source>
</reference>
<accession>A0A0W8ICN0</accession>
<dbReference type="EMBL" id="LQBM01000004">
    <property type="protein sequence ID" value="KUG57700.1"/>
    <property type="molecule type" value="Genomic_DNA"/>
</dbReference>
<keyword evidence="3" id="KW-1185">Reference proteome</keyword>
<dbReference type="InterPro" id="IPR029068">
    <property type="entry name" value="Glyas_Bleomycin-R_OHBP_Dase"/>
</dbReference>
<dbReference type="InterPro" id="IPR041581">
    <property type="entry name" value="Glyoxalase_6"/>
</dbReference>
<dbReference type="AlphaFoldDB" id="A0A0W8ICN0"/>
<protein>
    <recommendedName>
        <fullName evidence="1">Glyoxalase-like domain-containing protein</fullName>
    </recommendedName>
</protein>
<sequence>MVSRIANFCIDAADPFAQATWWTRALEDFIIDPTAKPEDAEVALFGPKGRSLIFLRVPEAKTVKNRMHFCIRAVASSRDEEVERLLTLGATMSSDLREPDHGWAVLLDPEGNEFCVLTADAESAGIDS</sequence>
<evidence type="ECO:0000313" key="3">
    <source>
        <dbReference type="Proteomes" id="UP000054023"/>
    </source>
</evidence>
<proteinExistence type="predicted"/>
<dbReference type="Pfam" id="PF18029">
    <property type="entry name" value="Glyoxalase_6"/>
    <property type="match status" value="1"/>
</dbReference>
<dbReference type="SUPFAM" id="SSF54593">
    <property type="entry name" value="Glyoxalase/Bleomycin resistance protein/Dihydroxybiphenyl dioxygenase"/>
    <property type="match status" value="1"/>
</dbReference>
<dbReference type="STRING" id="317018.AVL63_03990"/>
<feature type="domain" description="Glyoxalase-like" evidence="1">
    <location>
        <begin position="8"/>
        <end position="117"/>
    </location>
</feature>
<dbReference type="RefSeq" id="WP_058888937.1">
    <property type="nucleotide sequence ID" value="NZ_LQBM01000004.1"/>
</dbReference>
<evidence type="ECO:0000313" key="2">
    <source>
        <dbReference type="EMBL" id="KUG57700.1"/>
    </source>
</evidence>
<dbReference type="Proteomes" id="UP000054023">
    <property type="component" value="Unassembled WGS sequence"/>
</dbReference>